<comment type="caution">
    <text evidence="7">The sequence shown here is derived from an EMBL/GenBank/DDBJ whole genome shotgun (WGS) entry which is preliminary data.</text>
</comment>
<dbReference type="GO" id="GO:0006355">
    <property type="term" value="P:regulation of DNA-templated transcription"/>
    <property type="evidence" value="ECO:0007669"/>
    <property type="project" value="InterPro"/>
</dbReference>
<keyword evidence="8" id="KW-1185">Reference proteome</keyword>
<feature type="domain" description="Aflatoxin regulatory protein" evidence="6">
    <location>
        <begin position="159"/>
        <end position="252"/>
    </location>
</feature>
<reference evidence="8" key="1">
    <citation type="journal article" date="2017" name="Nat. Microbiol.">
        <title>Global analysis of biosynthetic gene clusters reveals vast potential of secondary metabolite production in Penicillium species.</title>
        <authorList>
            <person name="Nielsen J.C."/>
            <person name="Grijseels S."/>
            <person name="Prigent S."/>
            <person name="Ji B."/>
            <person name="Dainat J."/>
            <person name="Nielsen K.F."/>
            <person name="Frisvad J.C."/>
            <person name="Workman M."/>
            <person name="Nielsen J."/>
        </authorList>
    </citation>
    <scope>NUCLEOTIDE SEQUENCE [LARGE SCALE GENOMIC DNA]</scope>
    <source>
        <strain evidence="8">IBT 31811</strain>
    </source>
</reference>
<evidence type="ECO:0000256" key="3">
    <source>
        <dbReference type="ARBA" id="ARBA00023125"/>
    </source>
</evidence>
<gene>
    <name evidence="7" type="ORF">PENANT_c013G05754</name>
</gene>
<dbReference type="GO" id="GO:0005634">
    <property type="term" value="C:nucleus"/>
    <property type="evidence" value="ECO:0007669"/>
    <property type="project" value="InterPro"/>
</dbReference>
<keyword evidence="5" id="KW-0539">Nucleus</keyword>
<dbReference type="Proteomes" id="UP000191672">
    <property type="component" value="Unassembled WGS sequence"/>
</dbReference>
<keyword evidence="4" id="KW-0804">Transcription</keyword>
<sequence length="369" mass="40478">MEVLGSNKDLYFHRDPTSFPTPPEYNDWDPILAQCQAPEDILYPSVEIPASDSLYTDCLSDQSLDLNVNLNRDLYLDPSFPTSAPIDTVCDPRQSEFVGNNDYHEPGLDCFMLPDHLTPTMPQNLSIPPFEVTEPGLSPLAIPTNPTTPDLCLSQNRALCIITATQSLRSLHIPQTNCLSRQNGSNGQDVPKPSRMSGSVLKCNKDAGMAVCSMLQCGCSLRPQNQLLLAIICSRLISWYRAMIRTCFLSSPSELGNNAPESDFVSPEKVVHQPVTIGDHSVDDQVLGWTIQAQVTLGELRHMQRLVGTLSLRIRETPNMQPNGSLGFAADTQVPLVGLPGPAHDRLVAHLMEEVHAAKADLVSGWVEV</sequence>
<evidence type="ECO:0000313" key="7">
    <source>
        <dbReference type="EMBL" id="OQD84450.1"/>
    </source>
</evidence>
<accession>A0A1V6Q5C7</accession>
<keyword evidence="1" id="KW-0479">Metal-binding</keyword>
<dbReference type="AlphaFoldDB" id="A0A1V6Q5C7"/>
<dbReference type="InterPro" id="IPR013700">
    <property type="entry name" value="AflR"/>
</dbReference>
<dbReference type="OrthoDB" id="2740448at2759"/>
<dbReference type="GO" id="GO:0003677">
    <property type="term" value="F:DNA binding"/>
    <property type="evidence" value="ECO:0007669"/>
    <property type="project" value="UniProtKB-KW"/>
</dbReference>
<evidence type="ECO:0000256" key="4">
    <source>
        <dbReference type="ARBA" id="ARBA00023163"/>
    </source>
</evidence>
<dbReference type="Pfam" id="PF08493">
    <property type="entry name" value="AflR"/>
    <property type="match status" value="1"/>
</dbReference>
<evidence type="ECO:0000313" key="8">
    <source>
        <dbReference type="Proteomes" id="UP000191672"/>
    </source>
</evidence>
<evidence type="ECO:0000256" key="1">
    <source>
        <dbReference type="ARBA" id="ARBA00022723"/>
    </source>
</evidence>
<keyword evidence="3" id="KW-0238">DNA-binding</keyword>
<dbReference type="EMBL" id="MDYN01000013">
    <property type="protein sequence ID" value="OQD84450.1"/>
    <property type="molecule type" value="Genomic_DNA"/>
</dbReference>
<organism evidence="7 8">
    <name type="scientific">Penicillium antarcticum</name>
    <dbReference type="NCBI Taxonomy" id="416450"/>
    <lineage>
        <taxon>Eukaryota</taxon>
        <taxon>Fungi</taxon>
        <taxon>Dikarya</taxon>
        <taxon>Ascomycota</taxon>
        <taxon>Pezizomycotina</taxon>
        <taxon>Eurotiomycetes</taxon>
        <taxon>Eurotiomycetidae</taxon>
        <taxon>Eurotiales</taxon>
        <taxon>Aspergillaceae</taxon>
        <taxon>Penicillium</taxon>
    </lineage>
</organism>
<name>A0A1V6Q5C7_9EURO</name>
<dbReference type="GO" id="GO:0046872">
    <property type="term" value="F:metal ion binding"/>
    <property type="evidence" value="ECO:0007669"/>
    <property type="project" value="UniProtKB-KW"/>
</dbReference>
<protein>
    <recommendedName>
        <fullName evidence="6">Aflatoxin regulatory protein domain-containing protein</fullName>
    </recommendedName>
</protein>
<evidence type="ECO:0000259" key="6">
    <source>
        <dbReference type="Pfam" id="PF08493"/>
    </source>
</evidence>
<dbReference type="GO" id="GO:0045122">
    <property type="term" value="P:aflatoxin biosynthetic process"/>
    <property type="evidence" value="ECO:0007669"/>
    <property type="project" value="InterPro"/>
</dbReference>
<keyword evidence="2" id="KW-0805">Transcription regulation</keyword>
<evidence type="ECO:0000256" key="2">
    <source>
        <dbReference type="ARBA" id="ARBA00023015"/>
    </source>
</evidence>
<proteinExistence type="predicted"/>
<dbReference type="STRING" id="416450.A0A1V6Q5C7"/>
<evidence type="ECO:0000256" key="5">
    <source>
        <dbReference type="ARBA" id="ARBA00023242"/>
    </source>
</evidence>